<evidence type="ECO:0000256" key="5">
    <source>
        <dbReference type="PROSITE-ProRule" id="PRU01248"/>
    </source>
</evidence>
<feature type="domain" description="Core-binding (CB)" evidence="7">
    <location>
        <begin position="11"/>
        <end position="95"/>
    </location>
</feature>
<dbReference type="InterPro" id="IPR053876">
    <property type="entry name" value="Phage_int_M"/>
</dbReference>
<dbReference type="InterPro" id="IPR002104">
    <property type="entry name" value="Integrase_catalytic"/>
</dbReference>
<evidence type="ECO:0000313" key="9">
    <source>
        <dbReference type="Proteomes" id="UP001484179"/>
    </source>
</evidence>
<organism evidence="8 9">
    <name type="scientific">Burkholderia pyrrocinia</name>
    <name type="common">Pseudomonas pyrrocinia</name>
    <dbReference type="NCBI Taxonomy" id="60550"/>
    <lineage>
        <taxon>Bacteria</taxon>
        <taxon>Pseudomonadati</taxon>
        <taxon>Pseudomonadota</taxon>
        <taxon>Betaproteobacteria</taxon>
        <taxon>Burkholderiales</taxon>
        <taxon>Burkholderiaceae</taxon>
        <taxon>Burkholderia</taxon>
        <taxon>Burkholderia cepacia complex</taxon>
    </lineage>
</organism>
<dbReference type="CDD" id="cd00801">
    <property type="entry name" value="INT_P4_C"/>
    <property type="match status" value="1"/>
</dbReference>
<keyword evidence="9" id="KW-1185">Reference proteome</keyword>
<dbReference type="RefSeq" id="WP_342308929.1">
    <property type="nucleotide sequence ID" value="NZ_CP150849.1"/>
</dbReference>
<dbReference type="InterPro" id="IPR013762">
    <property type="entry name" value="Integrase-like_cat_sf"/>
</dbReference>
<dbReference type="PANTHER" id="PTHR30629">
    <property type="entry name" value="PROPHAGE INTEGRASE"/>
    <property type="match status" value="1"/>
</dbReference>
<evidence type="ECO:0000256" key="3">
    <source>
        <dbReference type="ARBA" id="ARBA00023125"/>
    </source>
</evidence>
<keyword evidence="2" id="KW-0229">DNA integration</keyword>
<sequence length="526" mass="59569">MELVAPSRLHNTFAAVFEQWLAHRSIVLPDGRQSTLSQIRRGFDNDVLPLLRSLSIYDVTRGHLLEVIQRIEARKSYSVAEKVRTWFAQMFRFALVVVPDLEKNPATDLDVVAVPLPPVEHNPFLRMGQLPAFLQTLRKGPIRQQTTLAVRLLLLTGVRTGELRSATPDQFDLDLGVWNIPPIAVKQLKNKMRKERRRPNDMPSYVVPLSEQAQEIVRFLLARVKTAQRYLFPHASDLKLRMSENTVNMAIKRLGYDTLLTGHGMRGTVSTALHEIGYPKPWIEAQLSHVDPNRVASAYNHAEYVEQRRVMMQDWADRLDLLEQGKLEAASATLTVHLGGVPSMSPEAAAENQLYARLAPPVLLVSKPESDVIDLVDKNQRLSAIDVPQYAQPSPTDQHRERMQLLEKFEAAHNVVVADYAKLAGKSRRWISHEVREGKLLALTMGNKGQRIPVWHLEPVKHQLINTVMRHEPGRDGWQVHDALLTLQKELNGRSAIDAVNYRNMQSMVHLVRSTLHAAGLDVTDI</sequence>
<dbReference type="InterPro" id="IPR050808">
    <property type="entry name" value="Phage_Integrase"/>
</dbReference>
<dbReference type="Pfam" id="PF00589">
    <property type="entry name" value="Phage_integrase"/>
    <property type="match status" value="1"/>
</dbReference>
<protein>
    <submittedName>
        <fullName evidence="8">Site-specific integrase</fullName>
    </submittedName>
</protein>
<dbReference type="Proteomes" id="UP001484179">
    <property type="component" value="Chromosome 1"/>
</dbReference>
<evidence type="ECO:0000259" key="7">
    <source>
        <dbReference type="PROSITE" id="PS51900"/>
    </source>
</evidence>
<name>A0ABZ3BIV2_BURPY</name>
<reference evidence="8 9" key="1">
    <citation type="submission" date="2024-04" db="EMBL/GenBank/DDBJ databases">
        <title>Biological Control Activity of Plant Growth Promoting Rhizobacteria Burkholderia pyrrocinia BX1 against Tobacco black shank Introduction Tobacco black shank (TBS) caused by the oomycete Phytophthora. nicotianae (P. nicotianae) has become a destructive soil.</title>
        <authorList>
            <person name="Liu X."/>
            <person name="Shu C."/>
        </authorList>
    </citation>
    <scope>NUCLEOTIDE SEQUENCE [LARGE SCALE GENOMIC DNA]</scope>
    <source>
        <strain evidence="8 9">BX1</strain>
    </source>
</reference>
<evidence type="ECO:0000256" key="1">
    <source>
        <dbReference type="ARBA" id="ARBA00008857"/>
    </source>
</evidence>
<accession>A0ABZ3BIV2</accession>
<keyword evidence="4" id="KW-0233">DNA recombination</keyword>
<dbReference type="Gene3D" id="1.10.150.130">
    <property type="match status" value="1"/>
</dbReference>
<dbReference type="PROSITE" id="PS51898">
    <property type="entry name" value="TYR_RECOMBINASE"/>
    <property type="match status" value="1"/>
</dbReference>
<dbReference type="InterPro" id="IPR011010">
    <property type="entry name" value="DNA_brk_join_enz"/>
</dbReference>
<dbReference type="PANTHER" id="PTHR30629:SF2">
    <property type="entry name" value="PROPHAGE INTEGRASE INTS-RELATED"/>
    <property type="match status" value="1"/>
</dbReference>
<dbReference type="Pfam" id="PF22022">
    <property type="entry name" value="Phage_int_M"/>
    <property type="match status" value="1"/>
</dbReference>
<keyword evidence="3 5" id="KW-0238">DNA-binding</keyword>
<dbReference type="InterPro" id="IPR044068">
    <property type="entry name" value="CB"/>
</dbReference>
<evidence type="ECO:0000256" key="4">
    <source>
        <dbReference type="ARBA" id="ARBA00023172"/>
    </source>
</evidence>
<dbReference type="Gene3D" id="1.10.443.10">
    <property type="entry name" value="Intergrase catalytic core"/>
    <property type="match status" value="1"/>
</dbReference>
<dbReference type="SUPFAM" id="SSF56349">
    <property type="entry name" value="DNA breaking-rejoining enzymes"/>
    <property type="match status" value="1"/>
</dbReference>
<feature type="domain" description="Tyr recombinase" evidence="6">
    <location>
        <begin position="120"/>
        <end position="312"/>
    </location>
</feature>
<dbReference type="EMBL" id="CP150849">
    <property type="protein sequence ID" value="WZW54951.1"/>
    <property type="molecule type" value="Genomic_DNA"/>
</dbReference>
<evidence type="ECO:0000259" key="6">
    <source>
        <dbReference type="PROSITE" id="PS51898"/>
    </source>
</evidence>
<evidence type="ECO:0000313" key="8">
    <source>
        <dbReference type="EMBL" id="WZW54951.1"/>
    </source>
</evidence>
<comment type="similarity">
    <text evidence="1">Belongs to the 'phage' integrase family.</text>
</comment>
<evidence type="ECO:0000256" key="2">
    <source>
        <dbReference type="ARBA" id="ARBA00022908"/>
    </source>
</evidence>
<dbReference type="InterPro" id="IPR010998">
    <property type="entry name" value="Integrase_recombinase_N"/>
</dbReference>
<proteinExistence type="inferred from homology"/>
<gene>
    <name evidence="8" type="ORF">WN985_04560</name>
</gene>
<dbReference type="PROSITE" id="PS51900">
    <property type="entry name" value="CB"/>
    <property type="match status" value="1"/>
</dbReference>